<evidence type="ECO:0000256" key="2">
    <source>
        <dbReference type="ARBA" id="ARBA00022801"/>
    </source>
</evidence>
<dbReference type="Pfam" id="PF07859">
    <property type="entry name" value="Abhydrolase_3"/>
    <property type="match status" value="1"/>
</dbReference>
<dbReference type="Gene3D" id="3.40.50.1820">
    <property type="entry name" value="alpha/beta hydrolase"/>
    <property type="match status" value="1"/>
</dbReference>
<dbReference type="InterPro" id="IPR050300">
    <property type="entry name" value="GDXG_lipolytic_enzyme"/>
</dbReference>
<comment type="caution">
    <text evidence="4">The sequence shown here is derived from an EMBL/GenBank/DDBJ whole genome shotgun (WGS) entry which is preliminary data.</text>
</comment>
<dbReference type="InterPro" id="IPR029058">
    <property type="entry name" value="AB_hydrolase_fold"/>
</dbReference>
<keyword evidence="2" id="KW-0378">Hydrolase</keyword>
<comment type="similarity">
    <text evidence="1">Belongs to the 'GDXG' lipolytic enzyme family.</text>
</comment>
<dbReference type="Proteomes" id="UP001642482">
    <property type="component" value="Unassembled WGS sequence"/>
</dbReference>
<proteinExistence type="inferred from homology"/>
<reference evidence="4 5" key="1">
    <citation type="submission" date="2024-01" db="EMBL/GenBank/DDBJ databases">
        <authorList>
            <person name="Allen C."/>
            <person name="Tagirdzhanova G."/>
        </authorList>
    </citation>
    <scope>NUCLEOTIDE SEQUENCE [LARGE SCALE GENOMIC DNA]</scope>
</reference>
<protein>
    <recommendedName>
        <fullName evidence="3">Alpha/beta hydrolase fold-3 domain-containing protein</fullName>
    </recommendedName>
</protein>
<evidence type="ECO:0000256" key="1">
    <source>
        <dbReference type="ARBA" id="ARBA00010515"/>
    </source>
</evidence>
<dbReference type="PANTHER" id="PTHR48081">
    <property type="entry name" value="AB HYDROLASE SUPERFAMILY PROTEIN C4A8.06C"/>
    <property type="match status" value="1"/>
</dbReference>
<organism evidence="4 5">
    <name type="scientific">Sporothrix eucalyptigena</name>
    <dbReference type="NCBI Taxonomy" id="1812306"/>
    <lineage>
        <taxon>Eukaryota</taxon>
        <taxon>Fungi</taxon>
        <taxon>Dikarya</taxon>
        <taxon>Ascomycota</taxon>
        <taxon>Pezizomycotina</taxon>
        <taxon>Sordariomycetes</taxon>
        <taxon>Sordariomycetidae</taxon>
        <taxon>Ophiostomatales</taxon>
        <taxon>Ophiostomataceae</taxon>
        <taxon>Sporothrix</taxon>
    </lineage>
</organism>
<name>A0ABP0BY13_9PEZI</name>
<sequence length="303" mass="32826">MPSKESQVMTDLFAHVAKYIALVPGDLGQYRLVLEELHTVTPEPTDVTYEDVPCPGTVLPAIWCKPIGASTKHIILYFHGGAFAAGSPASHRKVVGHLAKMTGCQALILDYRRAPEHWFPSQIDDAIAAFRWLRDVKGFACENIVTAGDSAGGNLSITTALRLKAAGEKTQAAIVGFSPWLDMKMRGSSYKDNATTDVLVNPEAITGVRAMYVGDASLDDPLIDLFVADYKGLPPMYLATGACEIVASDVEEVGKRAREAGVEVHEELAEGQQHLYFFMVGRAPEANNTMASVSKFLKEKLGL</sequence>
<dbReference type="SUPFAM" id="SSF53474">
    <property type="entry name" value="alpha/beta-Hydrolases"/>
    <property type="match status" value="1"/>
</dbReference>
<dbReference type="InterPro" id="IPR002168">
    <property type="entry name" value="Lipase_GDXG_HIS_AS"/>
</dbReference>
<dbReference type="PANTHER" id="PTHR48081:SF8">
    <property type="entry name" value="ALPHA_BETA HYDROLASE FOLD-3 DOMAIN-CONTAINING PROTEIN-RELATED"/>
    <property type="match status" value="1"/>
</dbReference>
<gene>
    <name evidence="4" type="ORF">SEUCBS140593_005418</name>
</gene>
<evidence type="ECO:0000313" key="5">
    <source>
        <dbReference type="Proteomes" id="UP001642482"/>
    </source>
</evidence>
<evidence type="ECO:0000259" key="3">
    <source>
        <dbReference type="Pfam" id="PF07859"/>
    </source>
</evidence>
<accession>A0ABP0BY13</accession>
<keyword evidence="5" id="KW-1185">Reference proteome</keyword>
<evidence type="ECO:0000313" key="4">
    <source>
        <dbReference type="EMBL" id="CAK7223979.1"/>
    </source>
</evidence>
<dbReference type="PROSITE" id="PS01173">
    <property type="entry name" value="LIPASE_GDXG_HIS"/>
    <property type="match status" value="1"/>
</dbReference>
<feature type="domain" description="Alpha/beta hydrolase fold-3" evidence="3">
    <location>
        <begin position="75"/>
        <end position="277"/>
    </location>
</feature>
<dbReference type="InterPro" id="IPR013094">
    <property type="entry name" value="AB_hydrolase_3"/>
</dbReference>
<dbReference type="EMBL" id="CAWUHD010000052">
    <property type="protein sequence ID" value="CAK7223979.1"/>
    <property type="molecule type" value="Genomic_DNA"/>
</dbReference>